<accession>A0ABQ6HW66</accession>
<evidence type="ECO:0000259" key="7">
    <source>
        <dbReference type="Pfam" id="PF05368"/>
    </source>
</evidence>
<dbReference type="CDD" id="cd15904">
    <property type="entry name" value="TSPO_MBR"/>
    <property type="match status" value="1"/>
</dbReference>
<keyword evidence="5" id="KW-0472">Membrane</keyword>
<evidence type="ECO:0000256" key="5">
    <source>
        <dbReference type="ARBA" id="ARBA00023136"/>
    </source>
</evidence>
<organism evidence="8 9">
    <name type="scientific">Arsenicicoccus piscis</name>
    <dbReference type="NCBI Taxonomy" id="673954"/>
    <lineage>
        <taxon>Bacteria</taxon>
        <taxon>Bacillati</taxon>
        <taxon>Actinomycetota</taxon>
        <taxon>Actinomycetes</taxon>
        <taxon>Micrococcales</taxon>
        <taxon>Intrasporangiaceae</taxon>
        <taxon>Arsenicicoccus</taxon>
    </lineage>
</organism>
<evidence type="ECO:0000313" key="8">
    <source>
        <dbReference type="EMBL" id="GMA21810.1"/>
    </source>
</evidence>
<protein>
    <recommendedName>
        <fullName evidence="7">NmrA-like domain-containing protein</fullName>
    </recommendedName>
</protein>
<evidence type="ECO:0000256" key="2">
    <source>
        <dbReference type="ARBA" id="ARBA00007524"/>
    </source>
</evidence>
<keyword evidence="4" id="KW-1133">Transmembrane helix</keyword>
<dbReference type="Pfam" id="PF05368">
    <property type="entry name" value="NmrA"/>
    <property type="match status" value="1"/>
</dbReference>
<feature type="region of interest" description="Disordered" evidence="6">
    <location>
        <begin position="1"/>
        <end position="29"/>
    </location>
</feature>
<evidence type="ECO:0000256" key="3">
    <source>
        <dbReference type="ARBA" id="ARBA00022692"/>
    </source>
</evidence>
<comment type="caution">
    <text evidence="8">The sequence shown here is derived from an EMBL/GenBank/DDBJ whole genome shotgun (WGS) entry which is preliminary data.</text>
</comment>
<name>A0ABQ6HW66_9MICO</name>
<dbReference type="SUPFAM" id="SSF51735">
    <property type="entry name" value="NAD(P)-binding Rossmann-fold domains"/>
    <property type="match status" value="1"/>
</dbReference>
<dbReference type="Gene3D" id="3.40.50.720">
    <property type="entry name" value="NAD(P)-binding Rossmann-like Domain"/>
    <property type="match status" value="1"/>
</dbReference>
<comment type="similarity">
    <text evidence="2">Belongs to the TspO/BZRP family.</text>
</comment>
<evidence type="ECO:0000256" key="4">
    <source>
        <dbReference type="ARBA" id="ARBA00022989"/>
    </source>
</evidence>
<feature type="region of interest" description="Disordered" evidence="6">
    <location>
        <begin position="474"/>
        <end position="506"/>
    </location>
</feature>
<proteinExistence type="inferred from homology"/>
<dbReference type="Proteomes" id="UP001157109">
    <property type="component" value="Unassembled WGS sequence"/>
</dbReference>
<dbReference type="InterPro" id="IPR008030">
    <property type="entry name" value="NmrA-like"/>
</dbReference>
<evidence type="ECO:0000313" key="9">
    <source>
        <dbReference type="Proteomes" id="UP001157109"/>
    </source>
</evidence>
<feature type="compositionally biased region" description="Pro residues" evidence="6">
    <location>
        <begin position="485"/>
        <end position="494"/>
    </location>
</feature>
<sequence length="750" mass="79009">MTTNPTQPKTQPETNPEANPETQSLTPATSERRLALVTGATGYIGGKLVTRLTDAGWRVRVLTRDSAKTADRAWGSLVRDQAGPGQVEVVEGDAGDPEALTEALLDVDVAWYLLHSMGGDTEDFAEQERSIATAFATAAAACHVGRIVYLGGLHPKGELSEHLASRVEVGEILLGSGVPTAALQAGVVLGDESASFVMLRHLSERLPGAIAPDWVGNHIQPIAIDDVLHYLVAAADLPPQVSRTFDVAGPDVVTYADMMRRYARTLGLLPRVVLTAPVTTPRLASHWIGLVTPVRADLARPLIGSLVHDTVAHESDLDDLVGPPPGGASTFEEAVERSVAGLDTHRWHKTVAATSAAVLATAVVGSLATDPRSRWYDSLVKPSFQPPTWAFPVAWTLLYADIAVVSALALADLAETGRDDERRRLEVTLGTNLALNAGWSILFFRGHALRASTVEAVALAASSADLVRRVAKAGPQKGSCSLPTPGGPRSPPSSPAASRGSTGGAAEQPRLEPLLVGAVTHPGHVPGRLVGPLAHDLDQLGPFVDKAHPVVGAAGLRQRAVGDQSVHERSSLCLGVVVHPVAVWQQPEPVGDGAQRVSEGVGRAADVPADRACGHAGEDDPGLPRLAEDGVQPVHPPHRQHVRHGAAVHPHDVLRQHVLAQVRHVRHREEREVGEVETGNPPRLTDLMLQVREVAARRGHGGDARGAAGHARPLDGVMHQGVELQLGPLAGAVATRGGHDRGALRSHAST</sequence>
<keyword evidence="9" id="KW-1185">Reference proteome</keyword>
<evidence type="ECO:0000256" key="1">
    <source>
        <dbReference type="ARBA" id="ARBA00004141"/>
    </source>
</evidence>
<dbReference type="Gene3D" id="1.20.1260.100">
    <property type="entry name" value="TspO/MBR protein"/>
    <property type="match status" value="1"/>
</dbReference>
<comment type="subcellular location">
    <subcellularLocation>
        <location evidence="1">Membrane</location>
        <topology evidence="1">Multi-pass membrane protein</topology>
    </subcellularLocation>
</comment>
<keyword evidence="3" id="KW-0812">Transmembrane</keyword>
<dbReference type="PANTHER" id="PTHR48079">
    <property type="entry name" value="PROTEIN YEEZ"/>
    <property type="match status" value="1"/>
</dbReference>
<dbReference type="InterPro" id="IPR038330">
    <property type="entry name" value="TspO/MBR-related_sf"/>
</dbReference>
<dbReference type="PANTHER" id="PTHR48079:SF6">
    <property type="entry name" value="NAD(P)-BINDING DOMAIN-CONTAINING PROTEIN-RELATED"/>
    <property type="match status" value="1"/>
</dbReference>
<dbReference type="EMBL" id="BSUJ01000001">
    <property type="protein sequence ID" value="GMA21810.1"/>
    <property type="molecule type" value="Genomic_DNA"/>
</dbReference>
<dbReference type="InterPro" id="IPR051783">
    <property type="entry name" value="NAD(P)-dependent_oxidoreduct"/>
</dbReference>
<feature type="compositionally biased region" description="Low complexity" evidence="6">
    <location>
        <begin position="495"/>
        <end position="506"/>
    </location>
</feature>
<evidence type="ECO:0000256" key="6">
    <source>
        <dbReference type="SAM" id="MobiDB-lite"/>
    </source>
</evidence>
<reference evidence="9" key="1">
    <citation type="journal article" date="2019" name="Int. J. Syst. Evol. Microbiol.">
        <title>The Global Catalogue of Microorganisms (GCM) 10K type strain sequencing project: providing services to taxonomists for standard genome sequencing and annotation.</title>
        <authorList>
            <consortium name="The Broad Institute Genomics Platform"/>
            <consortium name="The Broad Institute Genome Sequencing Center for Infectious Disease"/>
            <person name="Wu L."/>
            <person name="Ma J."/>
        </authorList>
    </citation>
    <scope>NUCLEOTIDE SEQUENCE [LARGE SCALE GENOMIC DNA]</scope>
    <source>
        <strain evidence="9">NBRC 105830</strain>
    </source>
</reference>
<dbReference type="InterPro" id="IPR004307">
    <property type="entry name" value="TspO_MBR"/>
</dbReference>
<dbReference type="Pfam" id="PF03073">
    <property type="entry name" value="TspO_MBR"/>
    <property type="match status" value="1"/>
</dbReference>
<gene>
    <name evidence="8" type="ORF">GCM10025862_38310</name>
</gene>
<feature type="domain" description="NmrA-like" evidence="7">
    <location>
        <begin position="35"/>
        <end position="150"/>
    </location>
</feature>
<dbReference type="InterPro" id="IPR036291">
    <property type="entry name" value="NAD(P)-bd_dom_sf"/>
</dbReference>